<comment type="caution">
    <text evidence="1">The sequence shown here is derived from an EMBL/GenBank/DDBJ whole genome shotgun (WGS) entry which is preliminary data.</text>
</comment>
<gene>
    <name evidence="1" type="ORF">DPMN_106312</name>
</gene>
<reference evidence="1" key="2">
    <citation type="submission" date="2020-11" db="EMBL/GenBank/DDBJ databases">
        <authorList>
            <person name="McCartney M.A."/>
            <person name="Auch B."/>
            <person name="Kono T."/>
            <person name="Mallez S."/>
            <person name="Becker A."/>
            <person name="Gohl D.M."/>
            <person name="Silverstein K.A.T."/>
            <person name="Koren S."/>
            <person name="Bechman K.B."/>
            <person name="Herman A."/>
            <person name="Abrahante J.E."/>
            <person name="Garbe J."/>
        </authorList>
    </citation>
    <scope>NUCLEOTIDE SEQUENCE</scope>
    <source>
        <strain evidence="1">Duluth1</strain>
        <tissue evidence="1">Whole animal</tissue>
    </source>
</reference>
<evidence type="ECO:0000313" key="2">
    <source>
        <dbReference type="Proteomes" id="UP000828390"/>
    </source>
</evidence>
<protein>
    <submittedName>
        <fullName evidence="1">Uncharacterized protein</fullName>
    </submittedName>
</protein>
<dbReference type="AlphaFoldDB" id="A0A9D4QJL7"/>
<dbReference type="Proteomes" id="UP000828390">
    <property type="component" value="Unassembled WGS sequence"/>
</dbReference>
<accession>A0A9D4QJL7</accession>
<name>A0A9D4QJL7_DREPO</name>
<evidence type="ECO:0000313" key="1">
    <source>
        <dbReference type="EMBL" id="KAH3833010.1"/>
    </source>
</evidence>
<reference evidence="1" key="1">
    <citation type="journal article" date="2019" name="bioRxiv">
        <title>The Genome of the Zebra Mussel, Dreissena polymorpha: A Resource for Invasive Species Research.</title>
        <authorList>
            <person name="McCartney M.A."/>
            <person name="Auch B."/>
            <person name="Kono T."/>
            <person name="Mallez S."/>
            <person name="Zhang Y."/>
            <person name="Obille A."/>
            <person name="Becker A."/>
            <person name="Abrahante J.E."/>
            <person name="Garbe J."/>
            <person name="Badalamenti J.P."/>
            <person name="Herman A."/>
            <person name="Mangelson H."/>
            <person name="Liachko I."/>
            <person name="Sullivan S."/>
            <person name="Sone E.D."/>
            <person name="Koren S."/>
            <person name="Silverstein K.A.T."/>
            <person name="Beckman K.B."/>
            <person name="Gohl D.M."/>
        </authorList>
    </citation>
    <scope>NUCLEOTIDE SEQUENCE</scope>
    <source>
        <strain evidence="1">Duluth1</strain>
        <tissue evidence="1">Whole animal</tissue>
    </source>
</reference>
<dbReference type="EMBL" id="JAIWYP010000004">
    <property type="protein sequence ID" value="KAH3833010.1"/>
    <property type="molecule type" value="Genomic_DNA"/>
</dbReference>
<keyword evidence="2" id="KW-1185">Reference proteome</keyword>
<organism evidence="1 2">
    <name type="scientific">Dreissena polymorpha</name>
    <name type="common">Zebra mussel</name>
    <name type="synonym">Mytilus polymorpha</name>
    <dbReference type="NCBI Taxonomy" id="45954"/>
    <lineage>
        <taxon>Eukaryota</taxon>
        <taxon>Metazoa</taxon>
        <taxon>Spiralia</taxon>
        <taxon>Lophotrochozoa</taxon>
        <taxon>Mollusca</taxon>
        <taxon>Bivalvia</taxon>
        <taxon>Autobranchia</taxon>
        <taxon>Heteroconchia</taxon>
        <taxon>Euheterodonta</taxon>
        <taxon>Imparidentia</taxon>
        <taxon>Neoheterodontei</taxon>
        <taxon>Myida</taxon>
        <taxon>Dreissenoidea</taxon>
        <taxon>Dreissenidae</taxon>
        <taxon>Dreissena</taxon>
    </lineage>
</organism>
<proteinExistence type="predicted"/>
<sequence length="60" mass="7106">MEVRREDVGAKLGKGEPMEVAGRVANANLRIRKRLAQMTRKLTWMRMKLIRELYCFLKIE</sequence>